<organism evidence="3 4">
    <name type="scientific">Radiobacillus deserti</name>
    <dbReference type="NCBI Taxonomy" id="2594883"/>
    <lineage>
        <taxon>Bacteria</taxon>
        <taxon>Bacillati</taxon>
        <taxon>Bacillota</taxon>
        <taxon>Bacilli</taxon>
        <taxon>Bacillales</taxon>
        <taxon>Bacillaceae</taxon>
        <taxon>Radiobacillus</taxon>
    </lineage>
</organism>
<dbReference type="InterPro" id="IPR009928">
    <property type="entry name" value="DnaI_N"/>
</dbReference>
<dbReference type="Pfam" id="PF00308">
    <property type="entry name" value="Bac_DnaA"/>
    <property type="match status" value="1"/>
</dbReference>
<accession>A0A516KHI9</accession>
<dbReference type="Gene3D" id="3.40.50.300">
    <property type="entry name" value="P-loop containing nucleotide triphosphate hydrolases"/>
    <property type="match status" value="1"/>
</dbReference>
<evidence type="ECO:0000259" key="2">
    <source>
        <dbReference type="Pfam" id="PF07319"/>
    </source>
</evidence>
<sequence length="311" mass="36254">MEPIQASLKKWMKDNESFQKRFQEMKRETISDPEVQAVMEKNPQLSGSVLDRNLMRLFEYKSQSKNCEDCPSLDKCINILKGYTPQVQVEGEDVRLTYDRCYRKVQEDEQKEKQTLIQSLYMPKDVLEASIDNLDHSDLERSNAVREMVQYLQAIGTKQAEKGLYFSGPFGVGKTYFLGAIAKELAERRIGSMLIYMPEFVREMKSSLKDDSVNRKMEEFKKIPVLMLDDIGSESLSAWFRDEILGSILQYRMMERLPVFFTSNYTMDQLEKHLATSNRGETEQLKAGRIMERIKQVSKEVPIFGENRRNI</sequence>
<protein>
    <submittedName>
        <fullName evidence="3">Primosomal protein DnaI</fullName>
    </submittedName>
</protein>
<dbReference type="PANTHER" id="PTHR30050:SF8">
    <property type="entry name" value="PRIMOSOMAL PROTEIN DNAI"/>
    <property type="match status" value="1"/>
</dbReference>
<reference evidence="3 4" key="1">
    <citation type="submission" date="2019-07" db="EMBL/GenBank/DDBJ databases">
        <authorList>
            <person name="Li J."/>
        </authorList>
    </citation>
    <scope>NUCLEOTIDE SEQUENCE [LARGE SCALE GENOMIC DNA]</scope>
    <source>
        <strain evidence="3 4">TKL69</strain>
    </source>
</reference>
<dbReference type="EMBL" id="CP041666">
    <property type="protein sequence ID" value="QDP40826.1"/>
    <property type="molecule type" value="Genomic_DNA"/>
</dbReference>
<dbReference type="CDD" id="cd00009">
    <property type="entry name" value="AAA"/>
    <property type="match status" value="1"/>
</dbReference>
<feature type="domain" description="Chromosomal replication initiator protein DnaA ATPAse" evidence="1">
    <location>
        <begin position="160"/>
        <end position="232"/>
    </location>
</feature>
<evidence type="ECO:0000259" key="1">
    <source>
        <dbReference type="Pfam" id="PF00308"/>
    </source>
</evidence>
<feature type="domain" description="Primosomal DnaI N-terminal" evidence="2">
    <location>
        <begin position="1"/>
        <end position="98"/>
    </location>
</feature>
<dbReference type="GO" id="GO:0005524">
    <property type="term" value="F:ATP binding"/>
    <property type="evidence" value="ECO:0007669"/>
    <property type="project" value="InterPro"/>
</dbReference>
<dbReference type="Pfam" id="PF07319">
    <property type="entry name" value="DnaI_N"/>
    <property type="match status" value="1"/>
</dbReference>
<dbReference type="Proteomes" id="UP000315215">
    <property type="component" value="Chromosome"/>
</dbReference>
<dbReference type="SUPFAM" id="SSF52540">
    <property type="entry name" value="P-loop containing nucleoside triphosphate hydrolases"/>
    <property type="match status" value="1"/>
</dbReference>
<dbReference type="RefSeq" id="WP_143894755.1">
    <property type="nucleotide sequence ID" value="NZ_CP041666.1"/>
</dbReference>
<dbReference type="InterPro" id="IPR027417">
    <property type="entry name" value="P-loop_NTPase"/>
</dbReference>
<dbReference type="OrthoDB" id="61127at2"/>
<evidence type="ECO:0000313" key="3">
    <source>
        <dbReference type="EMBL" id="QDP40826.1"/>
    </source>
</evidence>
<dbReference type="GO" id="GO:0006260">
    <property type="term" value="P:DNA replication"/>
    <property type="evidence" value="ECO:0007669"/>
    <property type="project" value="TreeGrafter"/>
</dbReference>
<gene>
    <name evidence="3" type="primary">dnaI</name>
    <name evidence="3" type="ORF">FN924_11890</name>
</gene>
<evidence type="ECO:0000313" key="4">
    <source>
        <dbReference type="Proteomes" id="UP000315215"/>
    </source>
</evidence>
<dbReference type="PANTHER" id="PTHR30050">
    <property type="entry name" value="CHROMOSOMAL REPLICATION INITIATOR PROTEIN DNAA"/>
    <property type="match status" value="1"/>
</dbReference>
<keyword evidence="4" id="KW-1185">Reference proteome</keyword>
<dbReference type="InterPro" id="IPR013317">
    <property type="entry name" value="DnaA_dom"/>
</dbReference>
<proteinExistence type="predicted"/>
<dbReference type="AlphaFoldDB" id="A0A516KHI9"/>
<dbReference type="NCBIfam" id="NF006505">
    <property type="entry name" value="PRK08939.1"/>
    <property type="match status" value="1"/>
</dbReference>
<dbReference type="KEGG" id="aqt:FN924_11890"/>
<name>A0A516KHI9_9BACI</name>